<accession>A0A0E9W4G4</accession>
<protein>
    <submittedName>
        <fullName evidence="1">Uncharacterized protein</fullName>
    </submittedName>
</protein>
<sequence>MCAECGGTVPVLSVEVLYLCCMRRVLYLCRVWGVLCRC</sequence>
<reference evidence="1" key="2">
    <citation type="journal article" date="2015" name="Fish Shellfish Immunol.">
        <title>Early steps in the European eel (Anguilla anguilla)-Vibrio vulnificus interaction in the gills: Role of the RtxA13 toxin.</title>
        <authorList>
            <person name="Callol A."/>
            <person name="Pajuelo D."/>
            <person name="Ebbesson L."/>
            <person name="Teles M."/>
            <person name="MacKenzie S."/>
            <person name="Amaro C."/>
        </authorList>
    </citation>
    <scope>NUCLEOTIDE SEQUENCE</scope>
</reference>
<organism evidence="1">
    <name type="scientific">Anguilla anguilla</name>
    <name type="common">European freshwater eel</name>
    <name type="synonym">Muraena anguilla</name>
    <dbReference type="NCBI Taxonomy" id="7936"/>
    <lineage>
        <taxon>Eukaryota</taxon>
        <taxon>Metazoa</taxon>
        <taxon>Chordata</taxon>
        <taxon>Craniata</taxon>
        <taxon>Vertebrata</taxon>
        <taxon>Euteleostomi</taxon>
        <taxon>Actinopterygii</taxon>
        <taxon>Neopterygii</taxon>
        <taxon>Teleostei</taxon>
        <taxon>Anguilliformes</taxon>
        <taxon>Anguillidae</taxon>
        <taxon>Anguilla</taxon>
    </lineage>
</organism>
<dbReference type="AlphaFoldDB" id="A0A0E9W4G4"/>
<reference evidence="1" key="1">
    <citation type="submission" date="2014-11" db="EMBL/GenBank/DDBJ databases">
        <authorList>
            <person name="Amaro Gonzalez C."/>
        </authorList>
    </citation>
    <scope>NUCLEOTIDE SEQUENCE</scope>
</reference>
<dbReference type="EMBL" id="GBXM01024097">
    <property type="protein sequence ID" value="JAH84480.1"/>
    <property type="molecule type" value="Transcribed_RNA"/>
</dbReference>
<evidence type="ECO:0000313" key="1">
    <source>
        <dbReference type="EMBL" id="JAH84480.1"/>
    </source>
</evidence>
<proteinExistence type="predicted"/>
<name>A0A0E9W4G4_ANGAN</name>